<evidence type="ECO:0000256" key="7">
    <source>
        <dbReference type="ARBA" id="ARBA00022519"/>
    </source>
</evidence>
<feature type="transmembrane region" description="Helical" evidence="12">
    <location>
        <begin position="20"/>
        <end position="41"/>
    </location>
</feature>
<evidence type="ECO:0000256" key="12">
    <source>
        <dbReference type="RuleBase" id="RU364092"/>
    </source>
</evidence>
<evidence type="ECO:0000256" key="5">
    <source>
        <dbReference type="ARBA" id="ARBA00022448"/>
    </source>
</evidence>
<evidence type="ECO:0000313" key="14">
    <source>
        <dbReference type="EMBL" id="SUG53077.1"/>
    </source>
</evidence>
<dbReference type="PRINTS" id="PR01386">
    <property type="entry name" value="CCMCBIOGNSIS"/>
</dbReference>
<keyword evidence="9 12" id="KW-0201">Cytochrome c-type biogenesis</keyword>
<evidence type="ECO:0000256" key="6">
    <source>
        <dbReference type="ARBA" id="ARBA00022475"/>
    </source>
</evidence>
<dbReference type="InterPro" id="IPR003557">
    <property type="entry name" value="Cyt_c_biogenesis_CcmC"/>
</dbReference>
<comment type="subcellular location">
    <subcellularLocation>
        <location evidence="2">Cell inner membrane</location>
        <topology evidence="2">Single-pass membrane protein</topology>
    </subcellularLocation>
</comment>
<organism evidence="14 15">
    <name type="scientific">Salmonella diarizonae</name>
    <dbReference type="NCBI Taxonomy" id="59204"/>
    <lineage>
        <taxon>Bacteria</taxon>
        <taxon>Pseudomonadati</taxon>
        <taxon>Pseudomonadota</taxon>
        <taxon>Gammaproteobacteria</taxon>
        <taxon>Enterobacterales</taxon>
        <taxon>Enterobacteriaceae</taxon>
        <taxon>Salmonella</taxon>
    </lineage>
</organism>
<evidence type="ECO:0000256" key="2">
    <source>
        <dbReference type="ARBA" id="ARBA00004377"/>
    </source>
</evidence>
<dbReference type="Pfam" id="PF04995">
    <property type="entry name" value="CcmD"/>
    <property type="match status" value="1"/>
</dbReference>
<evidence type="ECO:0000256" key="8">
    <source>
        <dbReference type="ARBA" id="ARBA00022692"/>
    </source>
</evidence>
<dbReference type="GO" id="GO:0020037">
    <property type="term" value="F:heme binding"/>
    <property type="evidence" value="ECO:0007669"/>
    <property type="project" value="InterPro"/>
</dbReference>
<dbReference type="InterPro" id="IPR052075">
    <property type="entry name" value="Heme_exporter_D"/>
</dbReference>
<keyword evidence="10 12" id="KW-1133">Transmembrane helix</keyword>
<keyword evidence="7 12" id="KW-0997">Cell inner membrane</keyword>
<evidence type="ECO:0000256" key="1">
    <source>
        <dbReference type="ARBA" id="ARBA00002442"/>
    </source>
</evidence>
<dbReference type="Pfam" id="PF01578">
    <property type="entry name" value="Cytochrom_C_asm"/>
    <property type="match status" value="1"/>
</dbReference>
<reference evidence="14 15" key="1">
    <citation type="submission" date="2018-06" db="EMBL/GenBank/DDBJ databases">
        <authorList>
            <consortium name="Pathogen Informatics"/>
            <person name="Doyle S."/>
        </authorList>
    </citation>
    <scope>NUCLEOTIDE SEQUENCE [LARGE SCALE GENOMIC DNA]</scope>
    <source>
        <strain evidence="14 15">NCTC10060</strain>
    </source>
</reference>
<evidence type="ECO:0000256" key="4">
    <source>
        <dbReference type="ARBA" id="ARBA00016463"/>
    </source>
</evidence>
<feature type="transmembrane region" description="Helical" evidence="12">
    <location>
        <begin position="265"/>
        <end position="289"/>
    </location>
</feature>
<comment type="similarity">
    <text evidence="12">Belongs to the CcmC/CycZ/HelC family.</text>
</comment>
<proteinExistence type="inferred from homology"/>
<keyword evidence="8 12" id="KW-0812">Transmembrane</keyword>
<dbReference type="GO" id="GO:1903607">
    <property type="term" value="P:cytochrome c biosynthetic process"/>
    <property type="evidence" value="ECO:0007669"/>
    <property type="project" value="TreeGrafter"/>
</dbReference>
<gene>
    <name evidence="14" type="primary">ccmC_1</name>
    <name evidence="12" type="synonym">ccmC</name>
    <name evidence="14" type="ORF">NCTC10060_00107</name>
</gene>
<dbReference type="InterPro" id="IPR002541">
    <property type="entry name" value="Cyt_c_assembly"/>
</dbReference>
<evidence type="ECO:0000313" key="15">
    <source>
        <dbReference type="Proteomes" id="UP000254633"/>
    </source>
</evidence>
<dbReference type="NCBIfam" id="TIGR03141">
    <property type="entry name" value="cytochro_ccmD"/>
    <property type="match status" value="1"/>
</dbReference>
<dbReference type="PANTHER" id="PTHR37531:SF1">
    <property type="entry name" value="HEME EXPORTER PROTEIN D"/>
    <property type="match status" value="1"/>
</dbReference>
<evidence type="ECO:0000256" key="9">
    <source>
        <dbReference type="ARBA" id="ARBA00022748"/>
    </source>
</evidence>
<comment type="function">
    <text evidence="1 12">Required for the export of heme to the periplasm for the biogenesis of c-type cytochromes.</text>
</comment>
<dbReference type="InterPro" id="IPR007078">
    <property type="entry name" value="Haem_export_protD_CcmD"/>
</dbReference>
<sequence>MTTMWKTLHQLAVPPRLYQICGRLVPWLAVAGIIALATGWVRGFGFAPADYQQGESYRIMYLHVPAAIWSMGIYAAMAVAAFTGLVWQMKMASLAVAAMAPVGAVYTFIALVTGSAWGKPMWGTWWVWDARLTSELVLLFLYAGVIALWHAFDDRRMAGRAAGILVLVGVVNLPVIPLFRRVVEHPAPGLDADAAEYRPGDALAAALGHHRLPAALYDAFADADAQPDFTHGKTPPVGGRTDTEKGAPVRTAFSSWSDFFAMGGYAFFVWLAVAMTVVPLAALALHTVLQRRAILRGVAQQRAREARMRAAQAQQEAA</sequence>
<accession>A0A379TR30</accession>
<evidence type="ECO:0000256" key="10">
    <source>
        <dbReference type="ARBA" id="ARBA00022989"/>
    </source>
</evidence>
<evidence type="ECO:0000256" key="11">
    <source>
        <dbReference type="ARBA" id="ARBA00023136"/>
    </source>
</evidence>
<feature type="domain" description="Cytochrome c assembly protein" evidence="13">
    <location>
        <begin position="9"/>
        <end position="182"/>
    </location>
</feature>
<dbReference type="Proteomes" id="UP000254633">
    <property type="component" value="Unassembled WGS sequence"/>
</dbReference>
<feature type="transmembrane region" description="Helical" evidence="12">
    <location>
        <begin position="61"/>
        <end position="87"/>
    </location>
</feature>
<keyword evidence="6" id="KW-1003">Cell membrane</keyword>
<feature type="transmembrane region" description="Helical" evidence="12">
    <location>
        <begin position="161"/>
        <end position="179"/>
    </location>
</feature>
<evidence type="ECO:0000259" key="13">
    <source>
        <dbReference type="Pfam" id="PF01578"/>
    </source>
</evidence>
<protein>
    <recommendedName>
        <fullName evidence="4 12">Heme exporter protein C</fullName>
    </recommendedName>
    <alternativeName>
        <fullName evidence="12">Cytochrome c-type biogenesis protein</fullName>
    </alternativeName>
</protein>
<dbReference type="AlphaFoldDB" id="A0A379TR30"/>
<dbReference type="NCBIfam" id="TIGR01191">
    <property type="entry name" value="ccmC"/>
    <property type="match status" value="1"/>
</dbReference>
<dbReference type="GO" id="GO:0005886">
    <property type="term" value="C:plasma membrane"/>
    <property type="evidence" value="ECO:0007669"/>
    <property type="project" value="UniProtKB-SubCell"/>
</dbReference>
<evidence type="ECO:0000256" key="3">
    <source>
        <dbReference type="ARBA" id="ARBA00008741"/>
    </source>
</evidence>
<comment type="similarity">
    <text evidence="3">Belongs to the CcmD/CycX/HelD family.</text>
</comment>
<dbReference type="PANTHER" id="PTHR37531">
    <property type="entry name" value="HEME EXPORTER PROTEIN D"/>
    <property type="match status" value="1"/>
</dbReference>
<dbReference type="GO" id="GO:0015232">
    <property type="term" value="F:heme transmembrane transporter activity"/>
    <property type="evidence" value="ECO:0007669"/>
    <property type="project" value="InterPro"/>
</dbReference>
<feature type="transmembrane region" description="Helical" evidence="12">
    <location>
        <begin position="130"/>
        <end position="149"/>
    </location>
</feature>
<keyword evidence="5 12" id="KW-0813">Transport</keyword>
<name>A0A379TR30_SALDZ</name>
<feature type="transmembrane region" description="Helical" evidence="12">
    <location>
        <begin position="94"/>
        <end position="118"/>
    </location>
</feature>
<dbReference type="EMBL" id="UGXH01000003">
    <property type="protein sequence ID" value="SUG53077.1"/>
    <property type="molecule type" value="Genomic_DNA"/>
</dbReference>
<keyword evidence="11 12" id="KW-0472">Membrane</keyword>
<dbReference type="GO" id="GO:0017004">
    <property type="term" value="P:cytochrome complex assembly"/>
    <property type="evidence" value="ECO:0007669"/>
    <property type="project" value="UniProtKB-KW"/>
</dbReference>